<dbReference type="KEGG" id="sod:Sant_2935"/>
<keyword evidence="2" id="KW-1185">Reference proteome</keyword>
<gene>
    <name evidence="1" type="ORF">Sant_2935</name>
</gene>
<proteinExistence type="predicted"/>
<reference evidence="1 2" key="1">
    <citation type="journal article" date="2014" name="Genome Biol. Evol.">
        <title>Genome degeneration and adaptation in a nascent stage of symbiosis.</title>
        <authorList>
            <person name="Oakeson K.F."/>
            <person name="Gil R."/>
            <person name="Clayton A.L."/>
            <person name="Dunn D.M."/>
            <person name="von Niederhausern A.C."/>
            <person name="Hamil C."/>
            <person name="Aoyagi A."/>
            <person name="Duval B."/>
            <person name="Baca A."/>
            <person name="Silva F.J."/>
            <person name="Vallier A."/>
            <person name="Jackson D.G."/>
            <person name="Latorre A."/>
            <person name="Weiss R.B."/>
            <person name="Heddi A."/>
            <person name="Moya A."/>
            <person name="Dale C."/>
        </authorList>
    </citation>
    <scope>NUCLEOTIDE SEQUENCE [LARGE SCALE GENOMIC DNA]</scope>
    <source>
        <strain evidence="1 2">HS1</strain>
    </source>
</reference>
<dbReference type="AlphaFoldDB" id="W0HW13"/>
<dbReference type="Proteomes" id="UP000019028">
    <property type="component" value="Chromosome"/>
</dbReference>
<dbReference type="HOGENOM" id="CLU_2939241_0_0_6"/>
<accession>W0HW13</accession>
<evidence type="ECO:0000313" key="2">
    <source>
        <dbReference type="Proteomes" id="UP000019028"/>
    </source>
</evidence>
<organism evidence="1 2">
    <name type="scientific">Sodalis praecaptivus</name>
    <dbReference type="NCBI Taxonomy" id="1239307"/>
    <lineage>
        <taxon>Bacteria</taxon>
        <taxon>Pseudomonadati</taxon>
        <taxon>Pseudomonadota</taxon>
        <taxon>Gammaproteobacteria</taxon>
        <taxon>Enterobacterales</taxon>
        <taxon>Bruguierivoracaceae</taxon>
        <taxon>Sodalis</taxon>
    </lineage>
</organism>
<sequence>MYALFFLTCLTGAAECYQPDGYVYPDSFNCEADKHQRGLGKLYVCLPIEGVIANDNSLPRVSGE</sequence>
<dbReference type="EMBL" id="CP006569">
    <property type="protein sequence ID" value="AHF77944.1"/>
    <property type="molecule type" value="Genomic_DNA"/>
</dbReference>
<name>W0HW13_9GAMM</name>
<protein>
    <submittedName>
        <fullName evidence="1">Phage protein</fullName>
    </submittedName>
</protein>
<evidence type="ECO:0000313" key="1">
    <source>
        <dbReference type="EMBL" id="AHF77944.1"/>
    </source>
</evidence>